<sequence>MFSRGDTERKMRRAISLSLFLF</sequence>
<accession>A0A0A8Y8W8</accession>
<proteinExistence type="predicted"/>
<reference evidence="1" key="2">
    <citation type="journal article" date="2015" name="Data Brief">
        <title>Shoot transcriptome of the giant reed, Arundo donax.</title>
        <authorList>
            <person name="Barrero R.A."/>
            <person name="Guerrero F.D."/>
            <person name="Moolhuijzen P."/>
            <person name="Goolsby J.A."/>
            <person name="Tidwell J."/>
            <person name="Bellgard S.E."/>
            <person name="Bellgard M.I."/>
        </authorList>
    </citation>
    <scope>NUCLEOTIDE SEQUENCE</scope>
    <source>
        <tissue evidence="1">Shoot tissue taken approximately 20 cm above the soil surface</tissue>
    </source>
</reference>
<dbReference type="AlphaFoldDB" id="A0A0A8Y8W8"/>
<reference evidence="1" key="1">
    <citation type="submission" date="2014-09" db="EMBL/GenBank/DDBJ databases">
        <authorList>
            <person name="Magalhaes I.L.F."/>
            <person name="Oliveira U."/>
            <person name="Santos F.R."/>
            <person name="Vidigal T.H.D.A."/>
            <person name="Brescovit A.D."/>
            <person name="Santos A.J."/>
        </authorList>
    </citation>
    <scope>NUCLEOTIDE SEQUENCE</scope>
    <source>
        <tissue evidence="1">Shoot tissue taken approximately 20 cm above the soil surface</tissue>
    </source>
</reference>
<name>A0A0A8Y8W8_ARUDO</name>
<protein>
    <submittedName>
        <fullName evidence="1">Uncharacterized protein</fullName>
    </submittedName>
</protein>
<organism evidence="1">
    <name type="scientific">Arundo donax</name>
    <name type="common">Giant reed</name>
    <name type="synonym">Donax arundinaceus</name>
    <dbReference type="NCBI Taxonomy" id="35708"/>
    <lineage>
        <taxon>Eukaryota</taxon>
        <taxon>Viridiplantae</taxon>
        <taxon>Streptophyta</taxon>
        <taxon>Embryophyta</taxon>
        <taxon>Tracheophyta</taxon>
        <taxon>Spermatophyta</taxon>
        <taxon>Magnoliopsida</taxon>
        <taxon>Liliopsida</taxon>
        <taxon>Poales</taxon>
        <taxon>Poaceae</taxon>
        <taxon>PACMAD clade</taxon>
        <taxon>Arundinoideae</taxon>
        <taxon>Arundineae</taxon>
        <taxon>Arundo</taxon>
    </lineage>
</organism>
<evidence type="ECO:0000313" key="1">
    <source>
        <dbReference type="EMBL" id="JAD22716.1"/>
    </source>
</evidence>
<dbReference type="EMBL" id="GBRH01275179">
    <property type="protein sequence ID" value="JAD22716.1"/>
    <property type="molecule type" value="Transcribed_RNA"/>
</dbReference>